<keyword evidence="12" id="KW-0106">Calcium</keyword>
<reference evidence="14 15" key="1">
    <citation type="submission" date="2020-02" db="EMBL/GenBank/DDBJ databases">
        <title>The whole genome sequence of CPCC 205119.</title>
        <authorList>
            <person name="Jiang Z."/>
        </authorList>
    </citation>
    <scope>NUCLEOTIDE SEQUENCE [LARGE SCALE GENOMIC DNA]</scope>
    <source>
        <strain evidence="14 15">CPCC 205119</strain>
    </source>
</reference>
<dbReference type="SUPFAM" id="SSF56281">
    <property type="entry name" value="Metallo-hydrolase/oxidoreductase"/>
    <property type="match status" value="1"/>
</dbReference>
<dbReference type="PANTHER" id="PTHR43694:SF1">
    <property type="entry name" value="RIBONUCLEASE J"/>
    <property type="match status" value="1"/>
</dbReference>
<feature type="binding site" evidence="12">
    <location>
        <position position="61"/>
    </location>
    <ligand>
        <name>Ca(2+)</name>
        <dbReference type="ChEBI" id="CHEBI:29108"/>
    </ligand>
</feature>
<proteinExistence type="inferred from homology"/>
<dbReference type="GO" id="GO:0008270">
    <property type="term" value="F:zinc ion binding"/>
    <property type="evidence" value="ECO:0007669"/>
    <property type="project" value="InterPro"/>
</dbReference>
<feature type="binding site" evidence="12">
    <location>
        <position position="151"/>
    </location>
    <ligand>
        <name>Zn(2+)</name>
        <dbReference type="ChEBI" id="CHEBI:29105"/>
        <label>1</label>
        <note>catalytic</note>
    </ligand>
</feature>
<evidence type="ECO:0000256" key="5">
    <source>
        <dbReference type="ARBA" id="ARBA00022801"/>
    </source>
</evidence>
<gene>
    <name evidence="9" type="primary">rnj</name>
    <name evidence="14" type="ORF">G1H19_20590</name>
</gene>
<dbReference type="SMART" id="SM00849">
    <property type="entry name" value="Lactamase_B"/>
    <property type="match status" value="1"/>
</dbReference>
<keyword evidence="5 9" id="KW-0378">Hydrolase</keyword>
<accession>A0A7K3WIQ1</accession>
<dbReference type="InterPro" id="IPR042173">
    <property type="entry name" value="RNase_J_2"/>
</dbReference>
<keyword evidence="15" id="KW-1185">Reference proteome</keyword>
<comment type="subcellular location">
    <subcellularLocation>
        <location evidence="9">Cytoplasm</location>
    </subcellularLocation>
</comment>
<dbReference type="InterPro" id="IPR030854">
    <property type="entry name" value="RNase_J_bac"/>
</dbReference>
<feature type="binding site" evidence="12">
    <location>
        <position position="84"/>
    </location>
    <ligand>
        <name>Zn(2+)</name>
        <dbReference type="ChEBI" id="CHEBI:29105"/>
        <label>1</label>
        <note>catalytic</note>
    </ligand>
</feature>
<feature type="binding site" evidence="12">
    <location>
        <position position="399"/>
    </location>
    <ligand>
        <name>Zn(2+)</name>
        <dbReference type="ChEBI" id="CHEBI:29105"/>
        <label>1</label>
        <note>catalytic</note>
    </ligand>
</feature>
<feature type="binding site" evidence="12">
    <location>
        <position position="59"/>
    </location>
    <ligand>
        <name>Ca(2+)</name>
        <dbReference type="ChEBI" id="CHEBI:29108"/>
    </ligand>
</feature>
<keyword evidence="4 9" id="KW-0255">Endonuclease</keyword>
<evidence type="ECO:0000259" key="13">
    <source>
        <dbReference type="SMART" id="SM00849"/>
    </source>
</evidence>
<dbReference type="InterPro" id="IPR036866">
    <property type="entry name" value="RibonucZ/Hydroxyglut_hydro"/>
</dbReference>
<feature type="binding site" evidence="11">
    <location>
        <begin position="242"/>
        <end position="244"/>
    </location>
    <ligand>
        <name>substrate</name>
    </ligand>
</feature>
<dbReference type="RefSeq" id="WP_152727731.1">
    <property type="nucleotide sequence ID" value="NZ_JAABOZ010000001.1"/>
</dbReference>
<feature type="binding site" evidence="9 11">
    <location>
        <begin position="373"/>
        <end position="377"/>
    </location>
    <ligand>
        <name>substrate</name>
    </ligand>
</feature>
<dbReference type="Pfam" id="PF22505">
    <property type="entry name" value="RNase_J_b_CASP"/>
    <property type="match status" value="1"/>
</dbReference>
<dbReference type="InterPro" id="IPR011108">
    <property type="entry name" value="RMMBL"/>
</dbReference>
<dbReference type="InterPro" id="IPR001279">
    <property type="entry name" value="Metallo-B-lactamas"/>
</dbReference>
<dbReference type="Gene3D" id="3.10.20.580">
    <property type="match status" value="1"/>
</dbReference>
<dbReference type="Gene3D" id="3.40.50.10710">
    <property type="entry name" value="Metallo-hydrolase/oxidoreductase"/>
    <property type="match status" value="1"/>
</dbReference>
<evidence type="ECO:0000256" key="1">
    <source>
        <dbReference type="ARBA" id="ARBA00022490"/>
    </source>
</evidence>
<protein>
    <recommendedName>
        <fullName evidence="9">Ribonuclease J</fullName>
        <shortName evidence="9">RNase J</shortName>
        <ecNumber evidence="9">3.1.-.-</ecNumber>
    </recommendedName>
</protein>
<dbReference type="InterPro" id="IPR041636">
    <property type="entry name" value="RNase_J_C"/>
</dbReference>
<dbReference type="EMBL" id="JAAGWK010000034">
    <property type="protein sequence ID" value="NEL56371.1"/>
    <property type="molecule type" value="Genomic_DNA"/>
</dbReference>
<dbReference type="HAMAP" id="MF_01491">
    <property type="entry name" value="RNase_J_bact"/>
    <property type="match status" value="1"/>
</dbReference>
<comment type="cofactor">
    <cofactor evidence="12">
        <name>Zn(2+)</name>
        <dbReference type="ChEBI" id="CHEBI:29105"/>
    </cofactor>
    <text evidence="12">Binds 2 Zn(2+) ions per subunit. It is not clear if Zn(2+) or Mg(2+) is physiologically important.</text>
</comment>
<evidence type="ECO:0000256" key="4">
    <source>
        <dbReference type="ARBA" id="ARBA00022759"/>
    </source>
</evidence>
<dbReference type="Pfam" id="PF17770">
    <property type="entry name" value="RNase_J_C"/>
    <property type="match status" value="1"/>
</dbReference>
<feature type="active site" description="Proton donor" evidence="10">
    <location>
        <position position="205"/>
    </location>
</feature>
<comment type="cofactor">
    <cofactor evidence="12">
        <name>Ca(2+)</name>
        <dbReference type="ChEBI" id="CHEBI:29108"/>
    </cofactor>
    <text evidence="12">Binds 1 Ca(2+) cation per subunit. Seen in 1 crystal structure, it is not clear if it is physiologically important.</text>
</comment>
<keyword evidence="3 12" id="KW-0479">Metal-binding</keyword>
<dbReference type="InterPro" id="IPR055132">
    <property type="entry name" value="RNase_J_b_CASP"/>
</dbReference>
<dbReference type="Pfam" id="PF00753">
    <property type="entry name" value="Lactamase_B"/>
    <property type="match status" value="1"/>
</dbReference>
<evidence type="ECO:0000256" key="8">
    <source>
        <dbReference type="ARBA" id="ARBA00022884"/>
    </source>
</evidence>
<feature type="binding site" evidence="12">
    <location>
        <position position="173"/>
    </location>
    <ligand>
        <name>Zn(2+)</name>
        <dbReference type="ChEBI" id="CHEBI:29105"/>
        <label>1</label>
        <note>catalytic</note>
    </ligand>
</feature>
<comment type="caution">
    <text evidence="14">The sequence shown here is derived from an EMBL/GenBank/DDBJ whole genome shotgun (WGS) entry which is preliminary data.</text>
</comment>
<evidence type="ECO:0000256" key="11">
    <source>
        <dbReference type="PIRSR" id="PIRSR004803-2"/>
    </source>
</evidence>
<comment type="function">
    <text evidence="9">An RNase that has 5'-3' exonuclease and possibly endonuclease activity. Involved in maturation of rRNA and in some organisms also mRNA maturation and/or decay.</text>
</comment>
<dbReference type="GO" id="GO:0004534">
    <property type="term" value="F:5'-3' RNA exonuclease activity"/>
    <property type="evidence" value="ECO:0007669"/>
    <property type="project" value="UniProtKB-UniRule"/>
</dbReference>
<evidence type="ECO:0000256" key="3">
    <source>
        <dbReference type="ARBA" id="ARBA00022723"/>
    </source>
</evidence>
<name>A0A7K3WIQ1_9ACTN</name>
<dbReference type="Pfam" id="PF07521">
    <property type="entry name" value="RMMBL"/>
    <property type="match status" value="1"/>
</dbReference>
<evidence type="ECO:0000256" key="2">
    <source>
        <dbReference type="ARBA" id="ARBA00022722"/>
    </source>
</evidence>
<keyword evidence="9" id="KW-0698">rRNA processing</keyword>
<dbReference type="AlphaFoldDB" id="A0A7K3WIQ1"/>
<dbReference type="PIRSF" id="PIRSF004803">
    <property type="entry name" value="RnjA"/>
    <property type="match status" value="1"/>
</dbReference>
<evidence type="ECO:0000313" key="15">
    <source>
        <dbReference type="Proteomes" id="UP000470470"/>
    </source>
</evidence>
<keyword evidence="2 9" id="KW-0540">Nuclease</keyword>
<dbReference type="GO" id="GO:0004521">
    <property type="term" value="F:RNA endonuclease activity"/>
    <property type="evidence" value="ECO:0007669"/>
    <property type="project" value="UniProtKB-UniRule"/>
</dbReference>
<keyword evidence="6 12" id="KW-0862">Zinc</keyword>
<keyword evidence="8 9" id="KW-0694">RNA-binding</keyword>
<dbReference type="CDD" id="cd07714">
    <property type="entry name" value="RNaseJ_MBL-fold"/>
    <property type="match status" value="1"/>
</dbReference>
<dbReference type="EC" id="3.1.-.-" evidence="9"/>
<dbReference type="GO" id="GO:0005737">
    <property type="term" value="C:cytoplasm"/>
    <property type="evidence" value="ECO:0007669"/>
    <property type="project" value="UniProtKB-SubCell"/>
</dbReference>
<evidence type="ECO:0000256" key="6">
    <source>
        <dbReference type="ARBA" id="ARBA00022833"/>
    </source>
</evidence>
<evidence type="ECO:0000256" key="12">
    <source>
        <dbReference type="PIRSR" id="PIRSR004803-3"/>
    </source>
</evidence>
<comment type="similarity">
    <text evidence="9">Belongs to the metallo-beta-lactamase superfamily. RNA-metabolizing metallo-beta-lactamase-like family. Bacterial RNase J subfamily.</text>
</comment>
<sequence>MSRAHPELRTPPALADGGLRVTALGGLGEIGRNMTVFEHAGKLLIVDIGVLFPEEHQPGVDVILPDFTSIRDRLDDIVAIVLTHGHEDHIGGVPYLLRERRDIPLVGSKLTLAFIEAKLKEHRITPRTVTVGEGDDLDFGPFGCEFLAVNHSIPDALAVAIRTEAGLVLHTGDFKMDQFPLDRRITDLRGFARLGEEGVDLFLTDSTNAEVPGFTTSEGELTPAIETVFRTSPKRVIVSSFASHVHRIQQVLDAAHAHGRKVAFVGRSMVRNMGIARELGYLDVPKGLVVDLKVLEKLPADKICLVCTGSQGEPMAALSRMANRDHVIRITEGDTVLLASSLIPGNENAIYRIINEFTRLGANVVHKGNAKVHVSGHASAGELVYCYNVVKPRNVMPVHGEWRHLQANAELAIRTGVDPRNVVIAEDGLVVDLVAGRASITGKVPAGNVYVDGQTVGGATEASLKDRRTLAEEGVITVVAIVDSTTGRLAETPDFLARGFVHDESTFEAVVPLIEKALARAAEEGVGGALQLEQLIMRAVSGWAHRTYRRSPMIIPIVIDA</sequence>
<feature type="binding site" evidence="12">
    <location>
        <position position="88"/>
    </location>
    <ligand>
        <name>Zn(2+)</name>
        <dbReference type="ChEBI" id="CHEBI:29105"/>
        <label>1</label>
        <note>catalytic</note>
    </ligand>
</feature>
<evidence type="ECO:0000256" key="7">
    <source>
        <dbReference type="ARBA" id="ARBA00022839"/>
    </source>
</evidence>
<dbReference type="Proteomes" id="UP000470470">
    <property type="component" value="Unassembled WGS sequence"/>
</dbReference>
<keyword evidence="7 9" id="KW-0269">Exonuclease</keyword>
<feature type="domain" description="Metallo-beta-lactamase" evidence="13">
    <location>
        <begin position="31"/>
        <end position="225"/>
    </location>
</feature>
<feature type="binding site" evidence="12">
    <location>
        <position position="89"/>
    </location>
    <ligand>
        <name>Zn(2+)</name>
        <dbReference type="ChEBI" id="CHEBI:29105"/>
        <label>1</label>
        <note>catalytic</note>
    </ligand>
</feature>
<comment type="subunit">
    <text evidence="9">Homodimer, may be a subunit of the RNA degradosome.</text>
</comment>
<dbReference type="PANTHER" id="PTHR43694">
    <property type="entry name" value="RIBONUCLEASE J"/>
    <property type="match status" value="1"/>
</dbReference>
<evidence type="ECO:0000313" key="14">
    <source>
        <dbReference type="EMBL" id="NEL56371.1"/>
    </source>
</evidence>
<evidence type="ECO:0000256" key="10">
    <source>
        <dbReference type="PIRSR" id="PIRSR004803-1"/>
    </source>
</evidence>
<dbReference type="NCBIfam" id="TIGR00649">
    <property type="entry name" value="MG423"/>
    <property type="match status" value="1"/>
</dbReference>
<feature type="binding site" evidence="12">
    <location>
        <position position="452"/>
    </location>
    <ligand>
        <name>Ca(2+)</name>
        <dbReference type="ChEBI" id="CHEBI:29108"/>
    </ligand>
</feature>
<feature type="binding site" evidence="12">
    <location>
        <position position="86"/>
    </location>
    <ligand>
        <name>Zn(2+)</name>
        <dbReference type="ChEBI" id="CHEBI:29105"/>
        <label>1</label>
        <note>catalytic</note>
    </ligand>
</feature>
<dbReference type="Gene3D" id="3.60.15.10">
    <property type="entry name" value="Ribonuclease Z/Hydroxyacylglutathione hydrolase-like"/>
    <property type="match status" value="1"/>
</dbReference>
<dbReference type="InterPro" id="IPR004613">
    <property type="entry name" value="RNase_J"/>
</dbReference>
<organism evidence="14 15">
    <name type="scientific">Goekera deserti</name>
    <dbReference type="NCBI Taxonomy" id="2497753"/>
    <lineage>
        <taxon>Bacteria</taxon>
        <taxon>Bacillati</taxon>
        <taxon>Actinomycetota</taxon>
        <taxon>Actinomycetes</taxon>
        <taxon>Geodermatophilales</taxon>
        <taxon>Geodermatophilaceae</taxon>
        <taxon>Goekera</taxon>
    </lineage>
</organism>
<dbReference type="GO" id="GO:0003723">
    <property type="term" value="F:RNA binding"/>
    <property type="evidence" value="ECO:0007669"/>
    <property type="project" value="UniProtKB-UniRule"/>
</dbReference>
<dbReference type="GO" id="GO:0006364">
    <property type="term" value="P:rRNA processing"/>
    <property type="evidence" value="ECO:0007669"/>
    <property type="project" value="UniProtKB-UniRule"/>
</dbReference>
<keyword evidence="1 9" id="KW-0963">Cytoplasm</keyword>
<evidence type="ECO:0000256" key="9">
    <source>
        <dbReference type="HAMAP-Rule" id="MF_01491"/>
    </source>
</evidence>
<feature type="active site" description="Proton acceptor" evidence="10">
    <location>
        <position position="377"/>
    </location>
</feature>